<dbReference type="AlphaFoldDB" id="A0A1M5KU70"/>
<organism evidence="1 2">
    <name type="scientific">Jatrophihabitans endophyticus</name>
    <dbReference type="NCBI Taxonomy" id="1206085"/>
    <lineage>
        <taxon>Bacteria</taxon>
        <taxon>Bacillati</taxon>
        <taxon>Actinomycetota</taxon>
        <taxon>Actinomycetes</taxon>
        <taxon>Jatrophihabitantales</taxon>
        <taxon>Jatrophihabitantaceae</taxon>
        <taxon>Jatrophihabitans</taxon>
    </lineage>
</organism>
<dbReference type="EMBL" id="FQVU01000003">
    <property type="protein sequence ID" value="SHG56344.1"/>
    <property type="molecule type" value="Genomic_DNA"/>
</dbReference>
<dbReference type="OrthoDB" id="3289343at2"/>
<name>A0A1M5KU70_9ACTN</name>
<gene>
    <name evidence="1" type="ORF">SAMN05443575_2262</name>
</gene>
<evidence type="ECO:0000313" key="2">
    <source>
        <dbReference type="Proteomes" id="UP000186132"/>
    </source>
</evidence>
<dbReference type="STRING" id="1206085.SAMN05443575_2262"/>
<protein>
    <submittedName>
        <fullName evidence="1">Uncharacterized protein</fullName>
    </submittedName>
</protein>
<keyword evidence="2" id="KW-1185">Reference proteome</keyword>
<evidence type="ECO:0000313" key="1">
    <source>
        <dbReference type="EMBL" id="SHG56344.1"/>
    </source>
</evidence>
<accession>A0A1M5KU70</accession>
<proteinExistence type="predicted"/>
<dbReference type="RefSeq" id="WP_073390179.1">
    <property type="nucleotide sequence ID" value="NZ_FQVU01000003.1"/>
</dbReference>
<reference evidence="2" key="1">
    <citation type="submission" date="2016-11" db="EMBL/GenBank/DDBJ databases">
        <authorList>
            <person name="Varghese N."/>
            <person name="Submissions S."/>
        </authorList>
    </citation>
    <scope>NUCLEOTIDE SEQUENCE [LARGE SCALE GENOMIC DNA]</scope>
    <source>
        <strain evidence="2">DSM 45627</strain>
    </source>
</reference>
<dbReference type="Proteomes" id="UP000186132">
    <property type="component" value="Unassembled WGS sequence"/>
</dbReference>
<sequence length="292" mass="30573">MPLRPPDSARRRAARLGDGIGPLGPVGDVAALRGVGLDPVGEVLGCVASTVAPPHHASCGHRGGGTAPVRLGGALLQGTAVPFPEREQLSLRTAVDRLRAEVVARDADGAVGVTVSIERRDGALREVVLAGTAVWARSAVRPARPFLTALSAADVAGSMRTGWAPVDLHVTAQVAVRHEDADVEQLDALVQARDARRRNLEIPGFTDLTNQLRASVRERLRVAARLVGADGVLVAPITVHTHRVECLTLIGRTDRLSFAVAWGSSLARFAVRSGGIAARPVLPLVDVSAVAR</sequence>